<reference evidence="3 4" key="1">
    <citation type="submission" date="2016-10" db="EMBL/GenBank/DDBJ databases">
        <authorList>
            <person name="Varghese N."/>
            <person name="Submissions S."/>
        </authorList>
    </citation>
    <scope>NUCLEOTIDE SEQUENCE [LARGE SCALE GENOMIC DNA]</scope>
    <source>
        <strain evidence="3 4">WG10</strain>
    </source>
</reference>
<dbReference type="RefSeq" id="WP_149796987.1">
    <property type="nucleotide sequence ID" value="NZ_FMYT01000045.1"/>
</dbReference>
<dbReference type="InterPro" id="IPR011048">
    <property type="entry name" value="Haem_d1_sf"/>
</dbReference>
<dbReference type="Gene3D" id="2.130.10.10">
    <property type="entry name" value="YVTN repeat-like/Quinoprotein amine dehydrogenase"/>
    <property type="match status" value="1"/>
</dbReference>
<dbReference type="InterPro" id="IPR052956">
    <property type="entry name" value="Mesenchyme-surface_protein"/>
</dbReference>
<evidence type="ECO:0000313" key="3">
    <source>
        <dbReference type="EMBL" id="SDD28785.1"/>
    </source>
</evidence>
<dbReference type="EMBL" id="FMYT01000045">
    <property type="protein sequence ID" value="SDD28785.1"/>
    <property type="molecule type" value="Genomic_DNA"/>
</dbReference>
<gene>
    <name evidence="3" type="ORF">SAMN04488597_1451</name>
</gene>
<dbReference type="PANTHER" id="PTHR46928">
    <property type="entry name" value="MESENCHYME-SPECIFIC CELL SURFACE GLYCOPROTEIN"/>
    <property type="match status" value="1"/>
</dbReference>
<dbReference type="PANTHER" id="PTHR46928:SF1">
    <property type="entry name" value="MESENCHYME-SPECIFIC CELL SURFACE GLYCOPROTEIN"/>
    <property type="match status" value="1"/>
</dbReference>
<name>A0A1G6TKE4_9FIRM</name>
<evidence type="ECO:0000256" key="1">
    <source>
        <dbReference type="SAM" id="MobiDB-lite"/>
    </source>
</evidence>
<evidence type="ECO:0000313" key="4">
    <source>
        <dbReference type="Proteomes" id="UP000324896"/>
    </source>
</evidence>
<dbReference type="Proteomes" id="UP000324896">
    <property type="component" value="Unassembled WGS sequence"/>
</dbReference>
<protein>
    <submittedName>
        <fullName evidence="3">LVIVD repeat-containing protein</fullName>
    </submittedName>
</protein>
<evidence type="ECO:0000259" key="2">
    <source>
        <dbReference type="Pfam" id="PF22494"/>
    </source>
</evidence>
<accession>A0A1G6TKE4</accession>
<dbReference type="AlphaFoldDB" id="A0A1G6TKE4"/>
<dbReference type="SUPFAM" id="SSF51004">
    <property type="entry name" value="C-terminal (heme d1) domain of cytochrome cd1-nitrite reductase"/>
    <property type="match status" value="1"/>
</dbReference>
<proteinExistence type="predicted"/>
<dbReference type="Pfam" id="PF22494">
    <property type="entry name" value="choice_anch_I"/>
    <property type="match status" value="1"/>
</dbReference>
<feature type="domain" description="Choice-of-anchor I" evidence="2">
    <location>
        <begin position="43"/>
        <end position="518"/>
    </location>
</feature>
<dbReference type="InterPro" id="IPR055188">
    <property type="entry name" value="Choice_anch_I"/>
</dbReference>
<organism evidence="3 4">
    <name type="scientific">Halanaerobium congolense</name>
    <dbReference type="NCBI Taxonomy" id="54121"/>
    <lineage>
        <taxon>Bacteria</taxon>
        <taxon>Bacillati</taxon>
        <taxon>Bacillota</taxon>
        <taxon>Clostridia</taxon>
        <taxon>Halanaerobiales</taxon>
        <taxon>Halanaerobiaceae</taxon>
        <taxon>Halanaerobium</taxon>
    </lineage>
</organism>
<feature type="compositionally biased region" description="Basic and acidic residues" evidence="1">
    <location>
        <begin position="431"/>
        <end position="449"/>
    </location>
</feature>
<sequence length="523" mass="57916">MDKKMITILLVVSLSVLILVNAQVAAVGVELLSRYDSMAGFDAGGAEIIAYDPTSYKAFVTNGADKAVDILDISNPNKISLVKRISLEDLNIVGFKADDITSVAVHPDRNYIAVAISAEPKTRKGRVAFLNIEGNLLGTVGVGSLPDMLTFTPDGKMLLVANEGEPGDDYIVDPIGSVSIIDLNNGMDRAVVVELGFDFITADKIQQGIRIFGPNTTLARDMEPEYIVVSPDSMTAYVVLQENNALAKIDLKKKRYEYIYSFGFKDHSLPGNKLDASNRDYQINIRNWPLLGMYLPDGIDLFVDNGEIYIITANEGDARDYDGFSEEIRAKDIANIINLKANYYQGYSQSELDRLMEANLFSDVNLGRIKLTNTLGKNEEGIYEALYSYGTRSFSIWKPTNLGLELVFDSGSDFEEILARELPDYFNTNNDKTEMDGRSDDKGPEPEDVKVGIINGRRYAFIGLERISGFMVYDITNPSAPVFEMYVSSRDYSVQLADYEKGELMDAGDVAPEGLRFIPVEES</sequence>
<dbReference type="InterPro" id="IPR015943">
    <property type="entry name" value="WD40/YVTN_repeat-like_dom_sf"/>
</dbReference>
<feature type="region of interest" description="Disordered" evidence="1">
    <location>
        <begin position="428"/>
        <end position="449"/>
    </location>
</feature>
<feature type="non-terminal residue" evidence="3">
    <location>
        <position position="523"/>
    </location>
</feature>
<dbReference type="NCBIfam" id="NF038117">
    <property type="entry name" value="choice_anch_I"/>
    <property type="match status" value="1"/>
</dbReference>